<dbReference type="AlphaFoldDB" id="A0A2H3DWT5"/>
<name>A0A2H3DWT5_ARMGA</name>
<proteinExistence type="predicted"/>
<evidence type="ECO:0000313" key="1">
    <source>
        <dbReference type="EMBL" id="PBK98324.1"/>
    </source>
</evidence>
<dbReference type="InParanoid" id="A0A2H3DWT5"/>
<dbReference type="EMBL" id="KZ293648">
    <property type="protein sequence ID" value="PBK98324.1"/>
    <property type="molecule type" value="Genomic_DNA"/>
</dbReference>
<protein>
    <submittedName>
        <fullName evidence="1">Uncharacterized protein</fullName>
    </submittedName>
</protein>
<organism evidence="1 2">
    <name type="scientific">Armillaria gallica</name>
    <name type="common">Bulbous honey fungus</name>
    <name type="synonym">Armillaria bulbosa</name>
    <dbReference type="NCBI Taxonomy" id="47427"/>
    <lineage>
        <taxon>Eukaryota</taxon>
        <taxon>Fungi</taxon>
        <taxon>Dikarya</taxon>
        <taxon>Basidiomycota</taxon>
        <taxon>Agaricomycotina</taxon>
        <taxon>Agaricomycetes</taxon>
        <taxon>Agaricomycetidae</taxon>
        <taxon>Agaricales</taxon>
        <taxon>Marasmiineae</taxon>
        <taxon>Physalacriaceae</taxon>
        <taxon>Armillaria</taxon>
    </lineage>
</organism>
<dbReference type="STRING" id="47427.A0A2H3DWT5"/>
<keyword evidence="2" id="KW-1185">Reference proteome</keyword>
<accession>A0A2H3DWT5</accession>
<reference evidence="2" key="1">
    <citation type="journal article" date="2017" name="Nat. Ecol. Evol.">
        <title>Genome expansion and lineage-specific genetic innovations in the forest pathogenic fungi Armillaria.</title>
        <authorList>
            <person name="Sipos G."/>
            <person name="Prasanna A.N."/>
            <person name="Walter M.C."/>
            <person name="O'Connor E."/>
            <person name="Balint B."/>
            <person name="Krizsan K."/>
            <person name="Kiss B."/>
            <person name="Hess J."/>
            <person name="Varga T."/>
            <person name="Slot J."/>
            <person name="Riley R."/>
            <person name="Boka B."/>
            <person name="Rigling D."/>
            <person name="Barry K."/>
            <person name="Lee J."/>
            <person name="Mihaltcheva S."/>
            <person name="LaButti K."/>
            <person name="Lipzen A."/>
            <person name="Waldron R."/>
            <person name="Moloney N.M."/>
            <person name="Sperisen C."/>
            <person name="Kredics L."/>
            <person name="Vagvoelgyi C."/>
            <person name="Patrignani A."/>
            <person name="Fitzpatrick D."/>
            <person name="Nagy I."/>
            <person name="Doyle S."/>
            <person name="Anderson J.B."/>
            <person name="Grigoriev I.V."/>
            <person name="Gueldener U."/>
            <person name="Muensterkoetter M."/>
            <person name="Nagy L.G."/>
        </authorList>
    </citation>
    <scope>NUCLEOTIDE SEQUENCE [LARGE SCALE GENOMIC DNA]</scope>
    <source>
        <strain evidence="2">Ar21-2</strain>
    </source>
</reference>
<evidence type="ECO:0000313" key="2">
    <source>
        <dbReference type="Proteomes" id="UP000217790"/>
    </source>
</evidence>
<sequence>MAARQFVDTANTVSKNEGFLKLAPTQLFRVNHVQQTVLAKLARKKNKRLGLNDGAVEPSRSASFTNKPAEVKQAAGLRHDERLALSEDFAPRPYDYKPPFDDPNFEQLEPNSCVQLFSRVLPHEHLQDHLTGRVYISPSQFYSCARLLPDKRGYDVPVCDDWAAIACR</sequence>
<dbReference type="OrthoDB" id="202825at2759"/>
<gene>
    <name evidence="1" type="ORF">ARMGADRAFT_1075181</name>
</gene>
<dbReference type="Proteomes" id="UP000217790">
    <property type="component" value="Unassembled WGS sequence"/>
</dbReference>